<dbReference type="Proteomes" id="UP000796880">
    <property type="component" value="Unassembled WGS sequence"/>
</dbReference>
<dbReference type="AlphaFoldDB" id="A0A8K0MIG7"/>
<reference evidence="1" key="1">
    <citation type="submission" date="2020-03" db="EMBL/GenBank/DDBJ databases">
        <title>A high-quality chromosome-level genome assembly of a woody plant with both climbing and erect habits, Rhamnella rubrinervis.</title>
        <authorList>
            <person name="Lu Z."/>
            <person name="Yang Y."/>
            <person name="Zhu X."/>
            <person name="Sun Y."/>
        </authorList>
    </citation>
    <scope>NUCLEOTIDE SEQUENCE</scope>
    <source>
        <strain evidence="1">BYM</strain>
        <tissue evidence="1">Leaf</tissue>
    </source>
</reference>
<evidence type="ECO:0000313" key="1">
    <source>
        <dbReference type="EMBL" id="KAF3447067.1"/>
    </source>
</evidence>
<gene>
    <name evidence="1" type="ORF">FNV43_RR12247</name>
</gene>
<sequence>METELHEKSSSISSVEAENCGADMDEETSSLSSGCGCFQGHFCYRWCQKSNDVNGLWRKYNLLGGRQEGEEEVDMVVHKESWLVTKAKKVKEASEVLAGPKWKNFIRSINKKRRTTSLSSMQFQYDPQSYALNFDDGVHVYVEPQANDQQFLSTRYSASAPQGIFNNNT</sequence>
<name>A0A8K0MIG7_9ROSA</name>
<accession>A0A8K0MIG7</accession>
<dbReference type="EMBL" id="VOIH02000005">
    <property type="protein sequence ID" value="KAF3447067.1"/>
    <property type="molecule type" value="Genomic_DNA"/>
</dbReference>
<evidence type="ECO:0000313" key="2">
    <source>
        <dbReference type="Proteomes" id="UP000796880"/>
    </source>
</evidence>
<dbReference type="OrthoDB" id="1145787at2759"/>
<dbReference type="PANTHER" id="PTHR47076">
    <property type="entry name" value="NHL DOMAIN PROTEIN"/>
    <property type="match status" value="1"/>
</dbReference>
<comment type="caution">
    <text evidence="1">The sequence shown here is derived from an EMBL/GenBank/DDBJ whole genome shotgun (WGS) entry which is preliminary data.</text>
</comment>
<dbReference type="PANTHER" id="PTHR47076:SF1">
    <property type="entry name" value="NHL DOMAIN PROTEIN"/>
    <property type="match status" value="1"/>
</dbReference>
<proteinExistence type="predicted"/>
<keyword evidence="2" id="KW-1185">Reference proteome</keyword>
<protein>
    <submittedName>
        <fullName evidence="1">Uncharacterized protein</fullName>
    </submittedName>
</protein>
<organism evidence="1 2">
    <name type="scientific">Rhamnella rubrinervis</name>
    <dbReference type="NCBI Taxonomy" id="2594499"/>
    <lineage>
        <taxon>Eukaryota</taxon>
        <taxon>Viridiplantae</taxon>
        <taxon>Streptophyta</taxon>
        <taxon>Embryophyta</taxon>
        <taxon>Tracheophyta</taxon>
        <taxon>Spermatophyta</taxon>
        <taxon>Magnoliopsida</taxon>
        <taxon>eudicotyledons</taxon>
        <taxon>Gunneridae</taxon>
        <taxon>Pentapetalae</taxon>
        <taxon>rosids</taxon>
        <taxon>fabids</taxon>
        <taxon>Rosales</taxon>
        <taxon>Rhamnaceae</taxon>
        <taxon>rhamnoid group</taxon>
        <taxon>Rhamneae</taxon>
        <taxon>Rhamnella</taxon>
    </lineage>
</organism>